<comment type="similarity">
    <text evidence="1">Belongs to the thioesterase family.</text>
</comment>
<keyword evidence="3" id="KW-1185">Reference proteome</keyword>
<dbReference type="PANTHER" id="PTHR11487:SF0">
    <property type="entry name" value="S-ACYL FATTY ACID SYNTHASE THIOESTERASE, MEDIUM CHAIN"/>
    <property type="match status" value="1"/>
</dbReference>
<dbReference type="STRING" id="1280941.HY2_01110"/>
<evidence type="ECO:0000256" key="1">
    <source>
        <dbReference type="ARBA" id="ARBA00007169"/>
    </source>
</evidence>
<dbReference type="Proteomes" id="UP000249123">
    <property type="component" value="Unassembled WGS sequence"/>
</dbReference>
<sequence length="241" mass="26894">MRLFCFPCAGYGAAMYRNWQAQGPDWLEVIAVQPPGRANRLREAPLDNFDELIASILPQISELTDLPYAFFGHSMGAVFAAELASAMVQSGLPAPIHLFLSARQPPNLPSPVGPLSHLEDDAFVQEVNQRYGAIPREIIEAPEVLELLLPALRADIRALERIQNRQVRTLPSSITALGGTNDRLVPQPLLQGWESWTDQVFELRMFDGGHFYLDDQRAALILHISETLEAKSREGRKRTEA</sequence>
<organism evidence="2 3">
    <name type="scientific">Hyphomonas pacifica</name>
    <dbReference type="NCBI Taxonomy" id="1280941"/>
    <lineage>
        <taxon>Bacteria</taxon>
        <taxon>Pseudomonadati</taxon>
        <taxon>Pseudomonadota</taxon>
        <taxon>Alphaproteobacteria</taxon>
        <taxon>Hyphomonadales</taxon>
        <taxon>Hyphomonadaceae</taxon>
        <taxon>Hyphomonas</taxon>
    </lineage>
</organism>
<dbReference type="SUPFAM" id="SSF53474">
    <property type="entry name" value="alpha/beta-Hydrolases"/>
    <property type="match status" value="1"/>
</dbReference>
<dbReference type="Gene3D" id="3.40.50.1820">
    <property type="entry name" value="alpha/beta hydrolase"/>
    <property type="match status" value="1"/>
</dbReference>
<dbReference type="InterPro" id="IPR029058">
    <property type="entry name" value="AB_hydrolase_fold"/>
</dbReference>
<dbReference type="eggNOG" id="COG3208">
    <property type="taxonomic scope" value="Bacteria"/>
</dbReference>
<reference evidence="2 3" key="1">
    <citation type="submission" date="2013-04" db="EMBL/GenBank/DDBJ databases">
        <title>Hyphomonas sp. T24B3 Genome Sequencing.</title>
        <authorList>
            <person name="Lai Q."/>
            <person name="Shao Z."/>
        </authorList>
    </citation>
    <scope>NUCLEOTIDE SEQUENCE [LARGE SCALE GENOMIC DNA]</scope>
    <source>
        <strain evidence="2 3">T24B3</strain>
    </source>
</reference>
<dbReference type="InterPro" id="IPR012223">
    <property type="entry name" value="TEII"/>
</dbReference>
<dbReference type="EMBL" id="AWFB01000012">
    <property type="protein sequence ID" value="RAN34249.1"/>
    <property type="molecule type" value="Genomic_DNA"/>
</dbReference>
<comment type="caution">
    <text evidence="2">The sequence shown here is derived from an EMBL/GenBank/DDBJ whole genome shotgun (WGS) entry which is preliminary data.</text>
</comment>
<protein>
    <submittedName>
        <fullName evidence="2">Uncharacterized protein</fullName>
    </submittedName>
</protein>
<evidence type="ECO:0000313" key="2">
    <source>
        <dbReference type="EMBL" id="RAN34249.1"/>
    </source>
</evidence>
<dbReference type="PANTHER" id="PTHR11487">
    <property type="entry name" value="THIOESTERASE"/>
    <property type="match status" value="1"/>
</dbReference>
<proteinExistence type="inferred from homology"/>
<dbReference type="Pfam" id="PF00975">
    <property type="entry name" value="Thioesterase"/>
    <property type="match status" value="1"/>
</dbReference>
<evidence type="ECO:0000313" key="3">
    <source>
        <dbReference type="Proteomes" id="UP000249123"/>
    </source>
</evidence>
<dbReference type="InterPro" id="IPR001031">
    <property type="entry name" value="Thioesterase"/>
</dbReference>
<dbReference type="AlphaFoldDB" id="A0A062U5Z4"/>
<gene>
    <name evidence="2" type="ORF">HY3_01195</name>
</gene>
<name>A0A062U5Z4_9PROT</name>
<accession>A0A062U5Z4</accession>
<dbReference type="GO" id="GO:0008610">
    <property type="term" value="P:lipid biosynthetic process"/>
    <property type="evidence" value="ECO:0007669"/>
    <property type="project" value="TreeGrafter"/>
</dbReference>
<dbReference type="RefSeq" id="WP_051594741.1">
    <property type="nucleotide sequence ID" value="NZ_AWFA01000012.1"/>
</dbReference>